<feature type="signal peptide" evidence="2">
    <location>
        <begin position="1"/>
        <end position="27"/>
    </location>
</feature>
<feature type="region of interest" description="Disordered" evidence="1">
    <location>
        <begin position="32"/>
        <end position="52"/>
    </location>
</feature>
<dbReference type="RefSeq" id="WP_184677116.1">
    <property type="nucleotide sequence ID" value="NZ_JACHGY010000001.1"/>
</dbReference>
<feature type="chain" id="PRO_5031205179" evidence="2">
    <location>
        <begin position="28"/>
        <end position="609"/>
    </location>
</feature>
<evidence type="ECO:0000256" key="1">
    <source>
        <dbReference type="SAM" id="MobiDB-lite"/>
    </source>
</evidence>
<dbReference type="EMBL" id="JACHGY010000001">
    <property type="protein sequence ID" value="MBB6429542.1"/>
    <property type="molecule type" value="Genomic_DNA"/>
</dbReference>
<proteinExistence type="predicted"/>
<accession>A0A7X0LK47</accession>
<keyword evidence="2" id="KW-0732">Signal</keyword>
<feature type="region of interest" description="Disordered" evidence="1">
    <location>
        <begin position="352"/>
        <end position="375"/>
    </location>
</feature>
<evidence type="ECO:0000313" key="4">
    <source>
        <dbReference type="Proteomes" id="UP000541810"/>
    </source>
</evidence>
<reference evidence="3 4" key="1">
    <citation type="submission" date="2020-08" db="EMBL/GenBank/DDBJ databases">
        <title>Genomic Encyclopedia of Type Strains, Phase IV (KMG-IV): sequencing the most valuable type-strain genomes for metagenomic binning, comparative biology and taxonomic classification.</title>
        <authorList>
            <person name="Goeker M."/>
        </authorList>
    </citation>
    <scope>NUCLEOTIDE SEQUENCE [LARGE SCALE GENOMIC DNA]</scope>
    <source>
        <strain evidence="3 4">DSM 103725</strain>
    </source>
</reference>
<feature type="compositionally biased region" description="Polar residues" evidence="1">
    <location>
        <begin position="41"/>
        <end position="52"/>
    </location>
</feature>
<protein>
    <submittedName>
        <fullName evidence="3">Uncharacterized protein</fullName>
    </submittedName>
</protein>
<organism evidence="3 4">
    <name type="scientific">Algisphaera agarilytica</name>
    <dbReference type="NCBI Taxonomy" id="1385975"/>
    <lineage>
        <taxon>Bacteria</taxon>
        <taxon>Pseudomonadati</taxon>
        <taxon>Planctomycetota</taxon>
        <taxon>Phycisphaerae</taxon>
        <taxon>Phycisphaerales</taxon>
        <taxon>Phycisphaeraceae</taxon>
        <taxon>Algisphaera</taxon>
    </lineage>
</organism>
<comment type="caution">
    <text evidence="3">The sequence shown here is derived from an EMBL/GenBank/DDBJ whole genome shotgun (WGS) entry which is preliminary data.</text>
</comment>
<evidence type="ECO:0000256" key="2">
    <source>
        <dbReference type="SAM" id="SignalP"/>
    </source>
</evidence>
<feature type="compositionally biased region" description="Basic and acidic residues" evidence="1">
    <location>
        <begin position="352"/>
        <end position="361"/>
    </location>
</feature>
<gene>
    <name evidence="3" type="ORF">HNQ40_001348</name>
</gene>
<dbReference type="AlphaFoldDB" id="A0A7X0LK47"/>
<feature type="region of interest" description="Disordered" evidence="1">
    <location>
        <begin position="403"/>
        <end position="423"/>
    </location>
</feature>
<sequence length="609" mass="65302">MLPMPRWNRSVWSAMAVAGLMAVPATAQTRANQGGGRALDANNQVGSGGTNRLENQVDYSARNDLITGNVAGGFGFQDDVGYSAPGAFLDDLGSEELFSFRAASLGSSPVIANLPNAGTIRGGNIVVYNNFTTIPTSRQINTPTRFAPTGGAFRVNREFSGTNLLELTLDRSSTQTYNRRFDTTPGTNTLGVLQVQDGTALAITADPLAGVRQRALPNLPEQPTIQPLPLGTPGLDEETQLPGIGDEAQNNLISISPVNSNNIFTQGSADNPGAGLRADGGFADSTGLVKPSLQLGQLSVNLANASPAQLELRVKQLQESIFGPETSSTPVPDENAEPENAYTQLLEEIREQAAQSAEERAASLSSDGYDPRPEWMKALDEPTQEEVEAAEGTLQATMDRIRSQTAARRGDDTESAAGESDAGTEALNELMDDLSYNVRLETLVAAREGRVNDLFAEAEQQMAAGQFLNAERTYRQIRIEAANNPLGLAGLIHAQLGAGMVRSAAFNLRTLFEDHPELIATRYGQNLLPPQERLEWLQKELQRMINTQSGAIDPGLMMAYLGYQIESRPLVRQGLAIAQNAAPIDPLLPVLRTIWLDQNPGEAAEAPAK</sequence>
<keyword evidence="4" id="KW-1185">Reference proteome</keyword>
<dbReference type="Proteomes" id="UP000541810">
    <property type="component" value="Unassembled WGS sequence"/>
</dbReference>
<name>A0A7X0LK47_9BACT</name>
<evidence type="ECO:0000313" key="3">
    <source>
        <dbReference type="EMBL" id="MBB6429542.1"/>
    </source>
</evidence>